<dbReference type="EMBL" id="LKHP01000017">
    <property type="protein sequence ID" value="KRQ86014.1"/>
    <property type="molecule type" value="Genomic_DNA"/>
</dbReference>
<evidence type="ECO:0000313" key="4">
    <source>
        <dbReference type="Proteomes" id="UP000052015"/>
    </source>
</evidence>
<dbReference type="Pfam" id="PF01381">
    <property type="entry name" value="HTH_3"/>
    <property type="match status" value="1"/>
</dbReference>
<dbReference type="CDD" id="cd00093">
    <property type="entry name" value="HTH_XRE"/>
    <property type="match status" value="1"/>
</dbReference>
<dbReference type="InterPro" id="IPR010982">
    <property type="entry name" value="Lambda_DNA-bd_dom_sf"/>
</dbReference>
<keyword evidence="4" id="KW-1185">Reference proteome</keyword>
<dbReference type="SUPFAM" id="SSF47413">
    <property type="entry name" value="lambda repressor-like DNA-binding domains"/>
    <property type="match status" value="1"/>
</dbReference>
<keyword evidence="1" id="KW-0238">DNA-binding</keyword>
<evidence type="ECO:0000256" key="1">
    <source>
        <dbReference type="ARBA" id="ARBA00023125"/>
    </source>
</evidence>
<feature type="domain" description="HTH cro/C1-type" evidence="2">
    <location>
        <begin position="14"/>
        <end position="69"/>
    </location>
</feature>
<dbReference type="PANTHER" id="PTHR46558:SF11">
    <property type="entry name" value="HTH-TYPE TRANSCRIPTIONAL REGULATOR XRE"/>
    <property type="match status" value="1"/>
</dbReference>
<dbReference type="Proteomes" id="UP000052015">
    <property type="component" value="Unassembled WGS sequence"/>
</dbReference>
<reference evidence="3 4" key="1">
    <citation type="submission" date="2015-09" db="EMBL/GenBank/DDBJ databases">
        <title>Draft genome sequence of a Caloramator mitchellensis, a moderate thermophile from the Great Artesian Basin of Australia.</title>
        <authorList>
            <person name="Patel B.K."/>
        </authorList>
    </citation>
    <scope>NUCLEOTIDE SEQUENCE [LARGE SCALE GENOMIC DNA]</scope>
    <source>
        <strain evidence="3 4">VF08</strain>
    </source>
</reference>
<dbReference type="SMART" id="SM00530">
    <property type="entry name" value="HTH_XRE"/>
    <property type="match status" value="1"/>
</dbReference>
<dbReference type="PATRIC" id="fig|908809.3.peg.2132"/>
<sequence length="159" mass="18256">MIYKKENEAFGDYVVRLRQSKGYSQRKLAQITGLSNTTISRIESGVTEKPDADTIKILARCLNVDEEYMFRAAGYIEKDYTEKTESSTLQLTAKEEKDIAKRLEKMKEDLLKQQGLMFNGEPASPEAIESILAALEFGMRQAKIINKKYTPKKYRKDNE</sequence>
<dbReference type="InterPro" id="IPR001387">
    <property type="entry name" value="Cro/C1-type_HTH"/>
</dbReference>
<dbReference type="OrthoDB" id="1928139at2"/>
<gene>
    <name evidence="3" type="primary">rghR</name>
    <name evidence="3" type="ORF">ABG79_02146</name>
</gene>
<proteinExistence type="predicted"/>
<dbReference type="Gene3D" id="1.10.260.40">
    <property type="entry name" value="lambda repressor-like DNA-binding domains"/>
    <property type="match status" value="1"/>
</dbReference>
<dbReference type="AlphaFoldDB" id="A0A0R3JXT7"/>
<evidence type="ECO:0000259" key="2">
    <source>
        <dbReference type="PROSITE" id="PS50943"/>
    </source>
</evidence>
<dbReference type="PROSITE" id="PS50943">
    <property type="entry name" value="HTH_CROC1"/>
    <property type="match status" value="1"/>
</dbReference>
<organism evidence="3 4">
    <name type="scientific">Caloramator mitchellensis</name>
    <dbReference type="NCBI Taxonomy" id="908809"/>
    <lineage>
        <taxon>Bacteria</taxon>
        <taxon>Bacillati</taxon>
        <taxon>Bacillota</taxon>
        <taxon>Clostridia</taxon>
        <taxon>Eubacteriales</taxon>
        <taxon>Clostridiaceae</taxon>
        <taxon>Caloramator</taxon>
    </lineage>
</organism>
<dbReference type="RefSeq" id="WP_057979443.1">
    <property type="nucleotide sequence ID" value="NZ_LKHP01000017.1"/>
</dbReference>
<evidence type="ECO:0000313" key="3">
    <source>
        <dbReference type="EMBL" id="KRQ86014.1"/>
    </source>
</evidence>
<dbReference type="GO" id="GO:0003677">
    <property type="term" value="F:DNA binding"/>
    <property type="evidence" value="ECO:0007669"/>
    <property type="project" value="UniProtKB-KW"/>
</dbReference>
<dbReference type="PANTHER" id="PTHR46558">
    <property type="entry name" value="TRACRIPTIONAL REGULATORY PROTEIN-RELATED-RELATED"/>
    <property type="match status" value="1"/>
</dbReference>
<accession>A0A0R3JXT7</accession>
<comment type="caution">
    <text evidence="3">The sequence shown here is derived from an EMBL/GenBank/DDBJ whole genome shotgun (WGS) entry which is preliminary data.</text>
</comment>
<protein>
    <submittedName>
        <fullName evidence="3">HTH-type transcriptional repressor RghR</fullName>
    </submittedName>
</protein>
<name>A0A0R3JXT7_CALMK</name>
<dbReference type="STRING" id="908809.ABG79_02146"/>